<sequence length="124" mass="13412">MDDILLCVLPLFHIYCLNSVLLSGLRSGSAIVVVRKFELAKVLGLVERRAPLDAYDLSSVRMVMSGAAPLGKSWDKVMAKLPNAKLGQGYGMTEALVSMCFGIRQGATLITSRVRAAQLLEMPS</sequence>
<evidence type="ECO:0000256" key="1">
    <source>
        <dbReference type="ARBA" id="ARBA00006432"/>
    </source>
</evidence>
<dbReference type="InterPro" id="IPR000873">
    <property type="entry name" value="AMP-dep_synth/lig_dom"/>
</dbReference>
<keyword evidence="4" id="KW-0547">Nucleotide-binding</keyword>
<name>A0A835V3A6_VANPL</name>
<comment type="catalytic activity">
    <reaction evidence="5">
        <text>(E)-4-coumarate + ATP + CoA = (E)-4-coumaroyl-CoA + AMP + diphosphate</text>
        <dbReference type="Rhea" id="RHEA:19641"/>
        <dbReference type="ChEBI" id="CHEBI:12876"/>
        <dbReference type="ChEBI" id="CHEBI:30616"/>
        <dbReference type="ChEBI" id="CHEBI:33019"/>
        <dbReference type="ChEBI" id="CHEBI:57287"/>
        <dbReference type="ChEBI" id="CHEBI:85008"/>
        <dbReference type="ChEBI" id="CHEBI:456215"/>
        <dbReference type="EC" id="6.2.1.12"/>
    </reaction>
    <physiologicalReaction direction="left-to-right" evidence="5">
        <dbReference type="Rhea" id="RHEA:19642"/>
    </physiologicalReaction>
</comment>
<comment type="caution">
    <text evidence="7">The sequence shown here is derived from an EMBL/GenBank/DDBJ whole genome shotgun (WGS) entry which is preliminary data.</text>
</comment>
<keyword evidence="4" id="KW-0067">ATP-binding</keyword>
<accession>A0A835V3A6</accession>
<protein>
    <recommendedName>
        <fullName evidence="2">4-coumarate--CoA ligase</fullName>
        <ecNumber evidence="2">6.2.1.12</ecNumber>
    </recommendedName>
</protein>
<gene>
    <name evidence="7" type="ORF">HPP92_010269</name>
</gene>
<evidence type="ECO:0000256" key="5">
    <source>
        <dbReference type="ARBA" id="ARBA00034252"/>
    </source>
</evidence>
<dbReference type="Gene3D" id="3.40.50.980">
    <property type="match status" value="2"/>
</dbReference>
<evidence type="ECO:0000256" key="2">
    <source>
        <dbReference type="ARBA" id="ARBA00012959"/>
    </source>
</evidence>
<feature type="domain" description="AMP-dependent synthetase/ligase" evidence="6">
    <location>
        <begin position="53"/>
        <end position="101"/>
    </location>
</feature>
<dbReference type="SUPFAM" id="SSF56801">
    <property type="entry name" value="Acetyl-CoA synthetase-like"/>
    <property type="match status" value="1"/>
</dbReference>
<dbReference type="EC" id="6.2.1.12" evidence="2"/>
<dbReference type="Pfam" id="PF00501">
    <property type="entry name" value="AMP-binding"/>
    <property type="match status" value="1"/>
</dbReference>
<evidence type="ECO:0000313" key="7">
    <source>
        <dbReference type="EMBL" id="KAG0482185.1"/>
    </source>
</evidence>
<proteinExistence type="inferred from homology"/>
<evidence type="ECO:0000256" key="4">
    <source>
        <dbReference type="ARBA" id="ARBA00022840"/>
    </source>
</evidence>
<organism evidence="7 8">
    <name type="scientific">Vanilla planifolia</name>
    <name type="common">Vanilla</name>
    <dbReference type="NCBI Taxonomy" id="51239"/>
    <lineage>
        <taxon>Eukaryota</taxon>
        <taxon>Viridiplantae</taxon>
        <taxon>Streptophyta</taxon>
        <taxon>Embryophyta</taxon>
        <taxon>Tracheophyta</taxon>
        <taxon>Spermatophyta</taxon>
        <taxon>Magnoliopsida</taxon>
        <taxon>Liliopsida</taxon>
        <taxon>Asparagales</taxon>
        <taxon>Orchidaceae</taxon>
        <taxon>Vanilloideae</taxon>
        <taxon>Vanilleae</taxon>
        <taxon>Vanilla</taxon>
    </lineage>
</organism>
<dbReference type="PANTHER" id="PTHR24096:SF149">
    <property type="entry name" value="AMP-BINDING DOMAIN-CONTAINING PROTEIN-RELATED"/>
    <property type="match status" value="1"/>
</dbReference>
<dbReference type="AlphaFoldDB" id="A0A835V3A6"/>
<keyword evidence="3" id="KW-0436">Ligase</keyword>
<evidence type="ECO:0000313" key="8">
    <source>
        <dbReference type="Proteomes" id="UP000639772"/>
    </source>
</evidence>
<dbReference type="Proteomes" id="UP000639772">
    <property type="component" value="Unassembled WGS sequence"/>
</dbReference>
<dbReference type="GO" id="GO:0016207">
    <property type="term" value="F:4-coumarate-CoA ligase activity"/>
    <property type="evidence" value="ECO:0007669"/>
    <property type="project" value="UniProtKB-EC"/>
</dbReference>
<dbReference type="OrthoDB" id="1908154at2759"/>
<reference evidence="7 8" key="1">
    <citation type="journal article" date="2020" name="Nat. Food">
        <title>A phased Vanilla planifolia genome enables genetic improvement of flavour and production.</title>
        <authorList>
            <person name="Hasing T."/>
            <person name="Tang H."/>
            <person name="Brym M."/>
            <person name="Khazi F."/>
            <person name="Huang T."/>
            <person name="Chambers A.H."/>
        </authorList>
    </citation>
    <scope>NUCLEOTIDE SEQUENCE [LARGE SCALE GENOMIC DNA]</scope>
    <source>
        <tissue evidence="7">Leaf</tissue>
    </source>
</reference>
<dbReference type="PANTHER" id="PTHR24096">
    <property type="entry name" value="LONG-CHAIN-FATTY-ACID--COA LIGASE"/>
    <property type="match status" value="1"/>
</dbReference>
<dbReference type="EMBL" id="JADCNM010000005">
    <property type="protein sequence ID" value="KAG0482185.1"/>
    <property type="molecule type" value="Genomic_DNA"/>
</dbReference>
<evidence type="ECO:0000259" key="6">
    <source>
        <dbReference type="Pfam" id="PF00501"/>
    </source>
</evidence>
<dbReference type="GO" id="GO:0005524">
    <property type="term" value="F:ATP binding"/>
    <property type="evidence" value="ECO:0007669"/>
    <property type="project" value="UniProtKB-KW"/>
</dbReference>
<evidence type="ECO:0000256" key="3">
    <source>
        <dbReference type="ARBA" id="ARBA00022598"/>
    </source>
</evidence>
<comment type="similarity">
    <text evidence="1">Belongs to the ATP-dependent AMP-binding enzyme family.</text>
</comment>